<dbReference type="OrthoDB" id="41424at10239"/>
<dbReference type="KEGG" id="vg:9926628"/>
<keyword evidence="2" id="KW-1185">Reference proteome</keyword>
<organism evidence="1 2">
    <name type="scientific">Acinetobacter phage Acj9</name>
    <dbReference type="NCBI Taxonomy" id="760939"/>
    <lineage>
        <taxon>Viruses</taxon>
        <taxon>Duplodnaviria</taxon>
        <taxon>Heunggongvirae</taxon>
        <taxon>Uroviricota</taxon>
        <taxon>Caudoviricetes</taxon>
        <taxon>Pantevenvirales</taxon>
        <taxon>Straboviridae</taxon>
        <taxon>Twarogvirinae</taxon>
        <taxon>Acajnonavirus</taxon>
        <taxon>Acajnonavirus acj9</taxon>
    </lineage>
</organism>
<reference evidence="1 2" key="1">
    <citation type="journal article" date="2010" name="Virol. J.">
        <title>Genomes of the T4-related bacteriophages as windows on microbial genome evolution.</title>
        <authorList>
            <person name="Petrov V.M."/>
            <person name="Ratnayaka S."/>
            <person name="Nolan J.M."/>
            <person name="Miller E.S."/>
            <person name="Karam J.D."/>
        </authorList>
    </citation>
    <scope>NUCLEOTIDE SEQUENCE [LARGE SCALE GENOMIC DNA]</scope>
</reference>
<dbReference type="RefSeq" id="YP_004010331.1">
    <property type="nucleotide sequence ID" value="NC_014663.1"/>
</dbReference>
<gene>
    <name evidence="1" type="ORF">Acj9p194</name>
</gene>
<sequence>MKLKSILTKVVKLALPTREAHKTDVMKKCGCPCHEGQPWISHFVPCCKYTRTTTQKIGLRPYFAVYFAAMI</sequence>
<evidence type="ECO:0000313" key="1">
    <source>
        <dbReference type="EMBL" id="ADG60094.1"/>
    </source>
</evidence>
<dbReference type="GeneID" id="9926628"/>
<dbReference type="EMBL" id="HM004124">
    <property type="protein sequence ID" value="ADG60094.1"/>
    <property type="molecule type" value="Genomic_DNA"/>
</dbReference>
<dbReference type="Proteomes" id="UP000008731">
    <property type="component" value="Segment"/>
</dbReference>
<evidence type="ECO:0000313" key="2">
    <source>
        <dbReference type="Proteomes" id="UP000008731"/>
    </source>
</evidence>
<proteinExistence type="predicted"/>
<protein>
    <submittedName>
        <fullName evidence="1">Uncharacterized protein</fullName>
    </submittedName>
</protein>
<accession>E5EPX8</accession>
<name>E5EPX8_9CAUD</name>